<keyword evidence="5" id="KW-1185">Reference proteome</keyword>
<dbReference type="AlphaFoldDB" id="A2DQD7"/>
<dbReference type="GO" id="GO:1990726">
    <property type="term" value="C:Lsm1-7-Pat1 complex"/>
    <property type="evidence" value="ECO:0000318"/>
    <property type="project" value="GO_Central"/>
</dbReference>
<name>A2DQD7_TRIV3</name>
<dbReference type="InterPro" id="IPR001163">
    <property type="entry name" value="Sm_dom_euk/arc"/>
</dbReference>
<dbReference type="InParanoid" id="A2DQD7"/>
<dbReference type="InterPro" id="IPR010920">
    <property type="entry name" value="LSM_dom_sf"/>
</dbReference>
<dbReference type="PANTHER" id="PTHR10553:SF5">
    <property type="entry name" value="U6 SNRNA-ASSOCIATED SM-LIKE PROTEIN LSM7"/>
    <property type="match status" value="1"/>
</dbReference>
<dbReference type="Pfam" id="PF01423">
    <property type="entry name" value="LSM"/>
    <property type="match status" value="1"/>
</dbReference>
<dbReference type="Proteomes" id="UP000001542">
    <property type="component" value="Unassembled WGS sequence"/>
</dbReference>
<dbReference type="GO" id="GO:0005689">
    <property type="term" value="C:U12-type spliceosomal complex"/>
    <property type="evidence" value="ECO:0000318"/>
    <property type="project" value="GO_Central"/>
</dbReference>
<protein>
    <submittedName>
        <fullName evidence="4">Sm protein</fullName>
    </submittedName>
</protein>
<reference evidence="4" key="1">
    <citation type="submission" date="2006-10" db="EMBL/GenBank/DDBJ databases">
        <authorList>
            <person name="Amadeo P."/>
            <person name="Zhao Q."/>
            <person name="Wortman J."/>
            <person name="Fraser-Liggett C."/>
            <person name="Carlton J."/>
        </authorList>
    </citation>
    <scope>NUCLEOTIDE SEQUENCE</scope>
    <source>
        <strain evidence="4">G3</strain>
    </source>
</reference>
<keyword evidence="2" id="KW-0687">Ribonucleoprotein</keyword>
<evidence type="ECO:0000259" key="3">
    <source>
        <dbReference type="PROSITE" id="PS52002"/>
    </source>
</evidence>
<dbReference type="GO" id="GO:0071004">
    <property type="term" value="C:U2-type prespliceosome"/>
    <property type="evidence" value="ECO:0000318"/>
    <property type="project" value="GO_Central"/>
</dbReference>
<dbReference type="PROSITE" id="PS52002">
    <property type="entry name" value="SM"/>
    <property type="match status" value="1"/>
</dbReference>
<dbReference type="OrthoDB" id="25620at2759"/>
<dbReference type="SUPFAM" id="SSF50182">
    <property type="entry name" value="Sm-like ribonucleoproteins"/>
    <property type="match status" value="1"/>
</dbReference>
<dbReference type="VEuPathDB" id="TrichDB:TVAG_319890"/>
<dbReference type="FunFam" id="2.30.30.100:FF:000123">
    <property type="entry name" value="U6 snRNA-associated Sm-like protein LSm3, putative"/>
    <property type="match status" value="1"/>
</dbReference>
<dbReference type="SMR" id="A2DQD7"/>
<dbReference type="InterPro" id="IPR044641">
    <property type="entry name" value="Lsm7/SmG-like"/>
</dbReference>
<feature type="domain" description="Sm" evidence="3">
    <location>
        <begin position="3"/>
        <end position="78"/>
    </location>
</feature>
<evidence type="ECO:0000313" key="4">
    <source>
        <dbReference type="EMBL" id="EAY17394.1"/>
    </source>
</evidence>
<gene>
    <name evidence="4" type="ORF">TVAG_319890</name>
</gene>
<dbReference type="GO" id="GO:0003723">
    <property type="term" value="F:RNA binding"/>
    <property type="evidence" value="ECO:0007669"/>
    <property type="project" value="InterPro"/>
</dbReference>
<dbReference type="GO" id="GO:0097526">
    <property type="term" value="C:spliceosomal tri-snRNP complex"/>
    <property type="evidence" value="ECO:0000318"/>
    <property type="project" value="GO_Central"/>
</dbReference>
<dbReference type="STRING" id="5722.A2DQD7"/>
<dbReference type="SMART" id="SM00651">
    <property type="entry name" value="Sm"/>
    <property type="match status" value="1"/>
</dbReference>
<dbReference type="PANTHER" id="PTHR10553">
    <property type="entry name" value="SMALL NUCLEAR RIBONUCLEOPROTEIN"/>
    <property type="match status" value="1"/>
</dbReference>
<accession>A2DQD7</accession>
<comment type="similarity">
    <text evidence="1">Belongs to the snRNP Sm proteins family.</text>
</comment>
<organism evidence="4 5">
    <name type="scientific">Trichomonas vaginalis (strain ATCC PRA-98 / G3)</name>
    <dbReference type="NCBI Taxonomy" id="412133"/>
    <lineage>
        <taxon>Eukaryota</taxon>
        <taxon>Metamonada</taxon>
        <taxon>Parabasalia</taxon>
        <taxon>Trichomonadida</taxon>
        <taxon>Trichomonadidae</taxon>
        <taxon>Trichomonas</taxon>
    </lineage>
</organism>
<dbReference type="InterPro" id="IPR047575">
    <property type="entry name" value="Sm"/>
</dbReference>
<dbReference type="GO" id="GO:0005688">
    <property type="term" value="C:U6 snRNP"/>
    <property type="evidence" value="ECO:0000318"/>
    <property type="project" value="GO_Central"/>
</dbReference>
<dbReference type="EMBL" id="DS113231">
    <property type="protein sequence ID" value="EAY17394.1"/>
    <property type="molecule type" value="Genomic_DNA"/>
</dbReference>
<dbReference type="Gene3D" id="2.30.30.100">
    <property type="match status" value="1"/>
</dbReference>
<evidence type="ECO:0000256" key="2">
    <source>
        <dbReference type="ARBA" id="ARBA00023274"/>
    </source>
</evidence>
<sequence>MESQVRNLQRLLNGLVTVTTVEGLSFQGILMNYDEHMNLVLRQVEEIPQDNQQREPKRIGLMVMRGCNVSTVEAVQLPEITVQQFKSNKLQIGVGTVKPYGRGFTPV</sequence>
<reference evidence="4" key="2">
    <citation type="journal article" date="2007" name="Science">
        <title>Draft genome sequence of the sexually transmitted pathogen Trichomonas vaginalis.</title>
        <authorList>
            <person name="Carlton J.M."/>
            <person name="Hirt R.P."/>
            <person name="Silva J.C."/>
            <person name="Delcher A.L."/>
            <person name="Schatz M."/>
            <person name="Zhao Q."/>
            <person name="Wortman J.R."/>
            <person name="Bidwell S.L."/>
            <person name="Alsmark U.C.M."/>
            <person name="Besteiro S."/>
            <person name="Sicheritz-Ponten T."/>
            <person name="Noel C.J."/>
            <person name="Dacks J.B."/>
            <person name="Foster P.G."/>
            <person name="Simillion C."/>
            <person name="Van de Peer Y."/>
            <person name="Miranda-Saavedra D."/>
            <person name="Barton G.J."/>
            <person name="Westrop G.D."/>
            <person name="Mueller S."/>
            <person name="Dessi D."/>
            <person name="Fiori P.L."/>
            <person name="Ren Q."/>
            <person name="Paulsen I."/>
            <person name="Zhang H."/>
            <person name="Bastida-Corcuera F.D."/>
            <person name="Simoes-Barbosa A."/>
            <person name="Brown M.T."/>
            <person name="Hayes R.D."/>
            <person name="Mukherjee M."/>
            <person name="Okumura C.Y."/>
            <person name="Schneider R."/>
            <person name="Smith A.J."/>
            <person name="Vanacova S."/>
            <person name="Villalvazo M."/>
            <person name="Haas B.J."/>
            <person name="Pertea M."/>
            <person name="Feldblyum T.V."/>
            <person name="Utterback T.R."/>
            <person name="Shu C.L."/>
            <person name="Osoegawa K."/>
            <person name="de Jong P.J."/>
            <person name="Hrdy I."/>
            <person name="Horvathova L."/>
            <person name="Zubacova Z."/>
            <person name="Dolezal P."/>
            <person name="Malik S.B."/>
            <person name="Logsdon J.M. Jr."/>
            <person name="Henze K."/>
            <person name="Gupta A."/>
            <person name="Wang C.C."/>
            <person name="Dunne R.L."/>
            <person name="Upcroft J.A."/>
            <person name="Upcroft P."/>
            <person name="White O."/>
            <person name="Salzberg S.L."/>
            <person name="Tang P."/>
            <person name="Chiu C.-H."/>
            <person name="Lee Y.-S."/>
            <person name="Embley T.M."/>
            <person name="Coombs G.H."/>
            <person name="Mottram J.C."/>
            <person name="Tachezy J."/>
            <person name="Fraser-Liggett C.M."/>
            <person name="Johnson P.J."/>
        </authorList>
    </citation>
    <scope>NUCLEOTIDE SEQUENCE [LARGE SCALE GENOMIC DNA]</scope>
    <source>
        <strain evidence="4">G3</strain>
    </source>
</reference>
<proteinExistence type="inferred from homology"/>
<evidence type="ECO:0000256" key="1">
    <source>
        <dbReference type="ARBA" id="ARBA00006850"/>
    </source>
</evidence>
<dbReference type="GO" id="GO:0071013">
    <property type="term" value="C:catalytic step 2 spliceosome"/>
    <property type="evidence" value="ECO:0000318"/>
    <property type="project" value="GO_Central"/>
</dbReference>
<evidence type="ECO:0000313" key="5">
    <source>
        <dbReference type="Proteomes" id="UP000001542"/>
    </source>
</evidence>